<dbReference type="GO" id="GO:0045499">
    <property type="term" value="F:chemorepellent activity"/>
    <property type="evidence" value="ECO:0007669"/>
    <property type="project" value="TreeGrafter"/>
</dbReference>
<dbReference type="FunFam" id="2.130.10.10:FF:000223">
    <property type="entry name" value="semaphorin-7A isoform X1"/>
    <property type="match status" value="1"/>
</dbReference>
<comment type="subcellular location">
    <subcellularLocation>
        <location evidence="1">Membrane</location>
    </subcellularLocation>
</comment>
<name>A0A3P8V6R2_CYNSE</name>
<evidence type="ECO:0000313" key="9">
    <source>
        <dbReference type="Ensembl" id="ENSCSEP00000010237.1"/>
    </source>
</evidence>
<sequence>MRRFFLICTCVAFELQLLCGFLLHGYKSLPRLRIHEPVMVGHTYQTKQPHTILFFHNNSAEVIVGGTDFIIRLSTKDYTVKEIFYLNATEQKPCPERHTCKNVINVIESFDGGLFVCGRNDSRPTCWKLDLSSNNETSRIVRSYSGKAISPASYNIKTLSVVADGDLYAAVPLNADKSTFQFRRRAGNRREVWMSKNWMKEPTFISASWVKRLQDPENEMIYIFFQEKNPSTSPDADPFVSEVARVCKVDEGGSKAVLQNMWTSFLKTRLVCGFPDKALYFNHLQDVYVVHDDNWANTRVYALFSSNWNYSAVCVYTVGMIEHIFQSSTFKGYSKSIPTPRPGMCHPNSRSLPEETLRVVKDYPQMTDWVRPVNSIAPFYISRINYTRMVVDQVQAADQLMYNVLLLATDHGKIYKILDTGSEPFIISEMQLQSSSTIQTMKLDTQKKQLVVGFSEKLFILDLESCQNYNRSCADCVLAQDPYCAWTRSGCSPAVLGGIQNVKNGQTTQCFSSVEEKAEVNRFKRETHILSPKSVTVHTVPLNVSLYLSCPIESYHAVYTWEHDKQESTCEQMQSFCLNLIPAVAREHYGTYNCISEEKDYKKLVKQYQLVAPVVIETKTRKVVEDSSHTLFVWFWLPLTAAQARI</sequence>
<evidence type="ECO:0000256" key="2">
    <source>
        <dbReference type="ARBA" id="ARBA00009492"/>
    </source>
</evidence>
<evidence type="ECO:0000313" key="10">
    <source>
        <dbReference type="Proteomes" id="UP000265120"/>
    </source>
</evidence>
<dbReference type="InterPro" id="IPR002165">
    <property type="entry name" value="Plexin_repeat"/>
</dbReference>
<dbReference type="InterPro" id="IPR016201">
    <property type="entry name" value="PSI"/>
</dbReference>
<accession>A0A3P8V6R2</accession>
<feature type="domain" description="Sema" evidence="8">
    <location>
        <begin position="24"/>
        <end position="463"/>
    </location>
</feature>
<comment type="caution">
    <text evidence="6">Lacks conserved residue(s) required for the propagation of feature annotation.</text>
</comment>
<keyword evidence="5" id="KW-0325">Glycoprotein</keyword>
<comment type="similarity">
    <text evidence="2">Belongs to the semaphorin family.</text>
</comment>
<dbReference type="PROSITE" id="PS51004">
    <property type="entry name" value="SEMA"/>
    <property type="match status" value="1"/>
</dbReference>
<dbReference type="InterPro" id="IPR036179">
    <property type="entry name" value="Ig-like_dom_sf"/>
</dbReference>
<dbReference type="Pfam" id="PF01437">
    <property type="entry name" value="PSI"/>
    <property type="match status" value="1"/>
</dbReference>
<dbReference type="SUPFAM" id="SSF48726">
    <property type="entry name" value="Immunoglobulin"/>
    <property type="match status" value="1"/>
</dbReference>
<keyword evidence="3" id="KW-0472">Membrane</keyword>
<evidence type="ECO:0000256" key="4">
    <source>
        <dbReference type="ARBA" id="ARBA00023157"/>
    </source>
</evidence>
<dbReference type="InterPro" id="IPR027231">
    <property type="entry name" value="Semaphorin"/>
</dbReference>
<dbReference type="InterPro" id="IPR007110">
    <property type="entry name" value="Ig-like_dom"/>
</dbReference>
<dbReference type="InParanoid" id="A0A3P8V6R2"/>
<dbReference type="InterPro" id="IPR036352">
    <property type="entry name" value="Semap_dom_sf"/>
</dbReference>
<dbReference type="AlphaFoldDB" id="A0A3P8V6R2"/>
<dbReference type="SUPFAM" id="SSF101912">
    <property type="entry name" value="Sema domain"/>
    <property type="match status" value="1"/>
</dbReference>
<dbReference type="GO" id="GO:0001755">
    <property type="term" value="P:neural crest cell migration"/>
    <property type="evidence" value="ECO:0007669"/>
    <property type="project" value="TreeGrafter"/>
</dbReference>
<dbReference type="SUPFAM" id="SSF103575">
    <property type="entry name" value="Plexin repeat"/>
    <property type="match status" value="1"/>
</dbReference>
<protein>
    <submittedName>
        <fullName evidence="9">Semaphorin 7A (JohnMiltonHagen blood group)</fullName>
    </submittedName>
</protein>
<dbReference type="GO" id="GO:0050727">
    <property type="term" value="P:regulation of inflammatory response"/>
    <property type="evidence" value="ECO:0007669"/>
    <property type="project" value="TreeGrafter"/>
</dbReference>
<dbReference type="InterPro" id="IPR013783">
    <property type="entry name" value="Ig-like_fold"/>
</dbReference>
<evidence type="ECO:0000256" key="3">
    <source>
        <dbReference type="ARBA" id="ARBA00023136"/>
    </source>
</evidence>
<feature type="domain" description="Ig-like" evidence="7">
    <location>
        <begin position="532"/>
        <end position="605"/>
    </location>
</feature>
<dbReference type="GeneTree" id="ENSGT00940000158358"/>
<dbReference type="Gene3D" id="2.60.40.10">
    <property type="entry name" value="Immunoglobulins"/>
    <property type="match status" value="1"/>
</dbReference>
<proteinExistence type="inferred from homology"/>
<dbReference type="Gene3D" id="3.30.1680.10">
    <property type="entry name" value="ligand-binding face of the semaphorins, domain 2"/>
    <property type="match status" value="1"/>
</dbReference>
<evidence type="ECO:0000256" key="5">
    <source>
        <dbReference type="ARBA" id="ARBA00023180"/>
    </source>
</evidence>
<keyword evidence="10" id="KW-1185">Reference proteome</keyword>
<dbReference type="Gene3D" id="2.130.10.10">
    <property type="entry name" value="YVTN repeat-like/Quinoprotein amine dehydrogenase"/>
    <property type="match status" value="1"/>
</dbReference>
<reference evidence="9" key="2">
    <citation type="submission" date="2025-08" db="UniProtKB">
        <authorList>
            <consortium name="Ensembl"/>
        </authorList>
    </citation>
    <scope>IDENTIFICATION</scope>
</reference>
<evidence type="ECO:0000256" key="1">
    <source>
        <dbReference type="ARBA" id="ARBA00004370"/>
    </source>
</evidence>
<dbReference type="FunCoup" id="A0A3P8V6R2">
    <property type="interactions" value="567"/>
</dbReference>
<dbReference type="SMART" id="SM00423">
    <property type="entry name" value="PSI"/>
    <property type="match status" value="1"/>
</dbReference>
<dbReference type="PANTHER" id="PTHR11036:SF80">
    <property type="entry name" value="SEMAPHORIN-7A"/>
    <property type="match status" value="1"/>
</dbReference>
<organism evidence="9 10">
    <name type="scientific">Cynoglossus semilaevis</name>
    <name type="common">Tongue sole</name>
    <dbReference type="NCBI Taxonomy" id="244447"/>
    <lineage>
        <taxon>Eukaryota</taxon>
        <taxon>Metazoa</taxon>
        <taxon>Chordata</taxon>
        <taxon>Craniata</taxon>
        <taxon>Vertebrata</taxon>
        <taxon>Euteleostomi</taxon>
        <taxon>Actinopterygii</taxon>
        <taxon>Neopterygii</taxon>
        <taxon>Teleostei</taxon>
        <taxon>Neoteleostei</taxon>
        <taxon>Acanthomorphata</taxon>
        <taxon>Carangaria</taxon>
        <taxon>Pleuronectiformes</taxon>
        <taxon>Pleuronectoidei</taxon>
        <taxon>Cynoglossidae</taxon>
        <taxon>Cynoglossinae</taxon>
        <taxon>Cynoglossus</taxon>
    </lineage>
</organism>
<evidence type="ECO:0000259" key="8">
    <source>
        <dbReference type="PROSITE" id="PS51004"/>
    </source>
</evidence>
<dbReference type="STRING" id="244447.ENSCSEP00000010237"/>
<dbReference type="InterPro" id="IPR015943">
    <property type="entry name" value="WD40/YVTN_repeat-like_dom_sf"/>
</dbReference>
<dbReference type="PROSITE" id="PS50835">
    <property type="entry name" value="IG_LIKE"/>
    <property type="match status" value="1"/>
</dbReference>
<dbReference type="GO" id="GO:0030215">
    <property type="term" value="F:semaphorin receptor binding"/>
    <property type="evidence" value="ECO:0007669"/>
    <property type="project" value="InterPro"/>
</dbReference>
<dbReference type="PANTHER" id="PTHR11036">
    <property type="entry name" value="SEMAPHORIN"/>
    <property type="match status" value="1"/>
</dbReference>
<dbReference type="FunFam" id="2.60.40.10:FF:001170">
    <property type="entry name" value="Sema domain, immunoglobulin domain (Ig), short basic domain, secreted, (Semaphorin) 3F"/>
    <property type="match status" value="1"/>
</dbReference>
<keyword evidence="4" id="KW-1015">Disulfide bond</keyword>
<dbReference type="GO" id="GO:0009897">
    <property type="term" value="C:external side of plasma membrane"/>
    <property type="evidence" value="ECO:0007669"/>
    <property type="project" value="TreeGrafter"/>
</dbReference>
<dbReference type="InterPro" id="IPR001627">
    <property type="entry name" value="Semap_dom"/>
</dbReference>
<dbReference type="OMA" id="DSYHAEY"/>
<reference evidence="9" key="3">
    <citation type="submission" date="2025-09" db="UniProtKB">
        <authorList>
            <consortium name="Ensembl"/>
        </authorList>
    </citation>
    <scope>IDENTIFICATION</scope>
</reference>
<dbReference type="GO" id="GO:0005178">
    <property type="term" value="F:integrin binding"/>
    <property type="evidence" value="ECO:0007669"/>
    <property type="project" value="TreeGrafter"/>
</dbReference>
<dbReference type="GO" id="GO:0007411">
    <property type="term" value="P:axon guidance"/>
    <property type="evidence" value="ECO:0007669"/>
    <property type="project" value="TreeGrafter"/>
</dbReference>
<dbReference type="GO" id="GO:0030335">
    <property type="term" value="P:positive regulation of cell migration"/>
    <property type="evidence" value="ECO:0007669"/>
    <property type="project" value="TreeGrafter"/>
</dbReference>
<dbReference type="Pfam" id="PF01403">
    <property type="entry name" value="Sema"/>
    <property type="match status" value="1"/>
</dbReference>
<evidence type="ECO:0000259" key="7">
    <source>
        <dbReference type="PROSITE" id="PS50835"/>
    </source>
</evidence>
<evidence type="ECO:0000256" key="6">
    <source>
        <dbReference type="PROSITE-ProRule" id="PRU00352"/>
    </source>
</evidence>
<dbReference type="Proteomes" id="UP000265120">
    <property type="component" value="Chromosome 6"/>
</dbReference>
<reference evidence="9 10" key="1">
    <citation type="journal article" date="2014" name="Nat. Genet.">
        <title>Whole-genome sequence of a flatfish provides insights into ZW sex chromosome evolution and adaptation to a benthic lifestyle.</title>
        <authorList>
            <person name="Chen S."/>
            <person name="Zhang G."/>
            <person name="Shao C."/>
            <person name="Huang Q."/>
            <person name="Liu G."/>
            <person name="Zhang P."/>
            <person name="Song W."/>
            <person name="An N."/>
            <person name="Chalopin D."/>
            <person name="Volff J.N."/>
            <person name="Hong Y."/>
            <person name="Li Q."/>
            <person name="Sha Z."/>
            <person name="Zhou H."/>
            <person name="Xie M."/>
            <person name="Yu Q."/>
            <person name="Liu Y."/>
            <person name="Xiang H."/>
            <person name="Wang N."/>
            <person name="Wu K."/>
            <person name="Yang C."/>
            <person name="Zhou Q."/>
            <person name="Liao X."/>
            <person name="Yang L."/>
            <person name="Hu Q."/>
            <person name="Zhang J."/>
            <person name="Meng L."/>
            <person name="Jin L."/>
            <person name="Tian Y."/>
            <person name="Lian J."/>
            <person name="Yang J."/>
            <person name="Miao G."/>
            <person name="Liu S."/>
            <person name="Liang Z."/>
            <person name="Yan F."/>
            <person name="Li Y."/>
            <person name="Sun B."/>
            <person name="Zhang H."/>
            <person name="Zhang J."/>
            <person name="Zhu Y."/>
            <person name="Du M."/>
            <person name="Zhao Y."/>
            <person name="Schartl M."/>
            <person name="Tang Q."/>
            <person name="Wang J."/>
        </authorList>
    </citation>
    <scope>NUCLEOTIDE SEQUENCE</scope>
</reference>
<dbReference type="Ensembl" id="ENSCSET00000010359.1">
    <property type="protein sequence ID" value="ENSCSEP00000010237.1"/>
    <property type="gene ID" value="ENSCSEG00000006572.1"/>
</dbReference>
<dbReference type="SMART" id="SM00630">
    <property type="entry name" value="Sema"/>
    <property type="match status" value="1"/>
</dbReference>
<dbReference type="GO" id="GO:0071526">
    <property type="term" value="P:semaphorin-plexin signaling pathway"/>
    <property type="evidence" value="ECO:0007669"/>
    <property type="project" value="TreeGrafter"/>
</dbReference>
<dbReference type="GO" id="GO:0007229">
    <property type="term" value="P:integrin-mediated signaling pathway"/>
    <property type="evidence" value="ECO:0007669"/>
    <property type="project" value="TreeGrafter"/>
</dbReference>